<dbReference type="GO" id="GO:0000166">
    <property type="term" value="F:nucleotide binding"/>
    <property type="evidence" value="ECO:0007669"/>
    <property type="project" value="InterPro"/>
</dbReference>
<dbReference type="AlphaFoldDB" id="A0A1H0MI19"/>
<feature type="domain" description="GFO/IDH/MocA-like oxidoreductase" evidence="4">
    <location>
        <begin position="131"/>
        <end position="265"/>
    </location>
</feature>
<dbReference type="SUPFAM" id="SSF55347">
    <property type="entry name" value="Glyceraldehyde-3-phosphate dehydrogenase-like, C-terminal domain"/>
    <property type="match status" value="1"/>
</dbReference>
<dbReference type="GO" id="GO:0016491">
    <property type="term" value="F:oxidoreductase activity"/>
    <property type="evidence" value="ECO:0007669"/>
    <property type="project" value="UniProtKB-KW"/>
</dbReference>
<dbReference type="InterPro" id="IPR055170">
    <property type="entry name" value="GFO_IDH_MocA-like_dom"/>
</dbReference>
<feature type="domain" description="Gfo/Idh/MocA-like oxidoreductase N-terminal" evidence="3">
    <location>
        <begin position="6"/>
        <end position="119"/>
    </location>
</feature>
<dbReference type="Gene3D" id="3.40.50.720">
    <property type="entry name" value="NAD(P)-binding Rossmann-like Domain"/>
    <property type="match status" value="1"/>
</dbReference>
<accession>A0A1H0MI19</accession>
<organism evidence="5 6">
    <name type="scientific">Microbacterium testaceum (strain StLB037)</name>
    <dbReference type="NCBI Taxonomy" id="979556"/>
    <lineage>
        <taxon>Bacteria</taxon>
        <taxon>Bacillati</taxon>
        <taxon>Actinomycetota</taxon>
        <taxon>Actinomycetes</taxon>
        <taxon>Micrococcales</taxon>
        <taxon>Microbacteriaceae</taxon>
        <taxon>Microbacterium</taxon>
    </lineage>
</organism>
<protein>
    <submittedName>
        <fullName evidence="5">Predicted dehydrogenase</fullName>
    </submittedName>
</protein>
<evidence type="ECO:0000313" key="5">
    <source>
        <dbReference type="EMBL" id="SDO80103.1"/>
    </source>
</evidence>
<dbReference type="EMBL" id="FNJN01000002">
    <property type="protein sequence ID" value="SDO80103.1"/>
    <property type="molecule type" value="Genomic_DNA"/>
</dbReference>
<dbReference type="RefSeq" id="WP_074694614.1">
    <property type="nucleotide sequence ID" value="NZ_FNJN01000002.1"/>
</dbReference>
<dbReference type="PANTHER" id="PTHR43818:SF11">
    <property type="entry name" value="BCDNA.GH03377"/>
    <property type="match status" value="1"/>
</dbReference>
<gene>
    <name evidence="5" type="ORF">SAMN04487788_0977</name>
</gene>
<evidence type="ECO:0000313" key="6">
    <source>
        <dbReference type="Proteomes" id="UP000186456"/>
    </source>
</evidence>
<evidence type="ECO:0000256" key="1">
    <source>
        <dbReference type="ARBA" id="ARBA00023002"/>
    </source>
</evidence>
<dbReference type="SUPFAM" id="SSF51735">
    <property type="entry name" value="NAD(P)-binding Rossmann-fold domains"/>
    <property type="match status" value="1"/>
</dbReference>
<dbReference type="Pfam" id="PF01408">
    <property type="entry name" value="GFO_IDH_MocA"/>
    <property type="match status" value="1"/>
</dbReference>
<sequence>MDEPTRIGLIGLGVISDQYLRTLRDHPAVRIVAVADLRADRATEVAEALPSARALGVDALLAADDVDVVVNLTVPAAHAEIARAAIAAGKGVFGEKPLATTFADAERVMADATAAGVAVGSAPDTVLGTGVQTARAAIESGLIGRPTAATATWVSPGHEHWHPNPDFYYREGGGPHFDMGPYYLTSLVHLLGPVVSVSGEVSRGRTEREIGSGPRAGERIPVEVDTHVTGTLRHASGALSSVTFSFDAGGTTAAPIEVHGEAGSLAVPDPNDFDGEVRHHAVGSDGWVALPVSAGYVGAGRGVGLVDMVRGHGRASGEIALHVTEIVTALPLSAREGRRIDLRTTPAIPPLVPLTPTEQWR</sequence>
<evidence type="ECO:0000259" key="4">
    <source>
        <dbReference type="Pfam" id="PF22725"/>
    </source>
</evidence>
<dbReference type="InterPro" id="IPR000683">
    <property type="entry name" value="Gfo/Idh/MocA-like_OxRdtase_N"/>
</dbReference>
<dbReference type="InterPro" id="IPR050463">
    <property type="entry name" value="Gfo/Idh/MocA_oxidrdct_glycsds"/>
</dbReference>
<dbReference type="PANTHER" id="PTHR43818">
    <property type="entry name" value="BCDNA.GH03377"/>
    <property type="match status" value="1"/>
</dbReference>
<keyword evidence="1" id="KW-0560">Oxidoreductase</keyword>
<dbReference type="InterPro" id="IPR036291">
    <property type="entry name" value="NAD(P)-bd_dom_sf"/>
</dbReference>
<name>A0A1H0MI19_MICTS</name>
<dbReference type="Proteomes" id="UP000186456">
    <property type="component" value="Unassembled WGS sequence"/>
</dbReference>
<dbReference type="Gene3D" id="3.30.360.10">
    <property type="entry name" value="Dihydrodipicolinate Reductase, domain 2"/>
    <property type="match status" value="1"/>
</dbReference>
<keyword evidence="2" id="KW-0520">NAD</keyword>
<reference evidence="5 6" key="1">
    <citation type="submission" date="2016-10" db="EMBL/GenBank/DDBJ databases">
        <authorList>
            <person name="de Groot N.N."/>
        </authorList>
    </citation>
    <scope>NUCLEOTIDE SEQUENCE [LARGE SCALE GENOMIC DNA]</scope>
    <source>
        <strain evidence="5 6">StLB037</strain>
    </source>
</reference>
<evidence type="ECO:0000256" key="2">
    <source>
        <dbReference type="ARBA" id="ARBA00023027"/>
    </source>
</evidence>
<proteinExistence type="predicted"/>
<evidence type="ECO:0000259" key="3">
    <source>
        <dbReference type="Pfam" id="PF01408"/>
    </source>
</evidence>
<dbReference type="Pfam" id="PF22725">
    <property type="entry name" value="GFO_IDH_MocA_C3"/>
    <property type="match status" value="1"/>
</dbReference>